<dbReference type="Proteomes" id="UP000290900">
    <property type="component" value="Unassembled WGS sequence"/>
</dbReference>
<dbReference type="GO" id="GO:0042393">
    <property type="term" value="F:histone binding"/>
    <property type="evidence" value="ECO:0007669"/>
    <property type="project" value="InterPro"/>
</dbReference>
<dbReference type="Pfam" id="PF10384">
    <property type="entry name" value="Scm3"/>
    <property type="match status" value="1"/>
</dbReference>
<evidence type="ECO:0000313" key="2">
    <source>
        <dbReference type="Proteomes" id="UP000290900"/>
    </source>
</evidence>
<reference evidence="1 2" key="1">
    <citation type="submission" date="2018-12" db="EMBL/GenBank/DDBJ databases">
        <authorList>
            <person name="Tiukova I."/>
            <person name="Dainat J."/>
        </authorList>
    </citation>
    <scope>NUCLEOTIDE SEQUENCE [LARGE SCALE GENOMIC DNA]</scope>
</reference>
<dbReference type="InterPro" id="IPR018465">
    <property type="entry name" value="Scm3/HJURP"/>
</dbReference>
<name>A0A448YT39_BRENA</name>
<dbReference type="OrthoDB" id="2420608at2759"/>
<dbReference type="STRING" id="13370.A0A448YT39"/>
<gene>
    <name evidence="1" type="ORF">BRENAR_LOCUS4807</name>
</gene>
<dbReference type="Gene3D" id="1.10.20.10">
    <property type="entry name" value="Histone, subunit A"/>
    <property type="match status" value="1"/>
</dbReference>
<proteinExistence type="predicted"/>
<dbReference type="InParanoid" id="A0A448YT39"/>
<evidence type="ECO:0000313" key="1">
    <source>
        <dbReference type="EMBL" id="VEU24078.1"/>
    </source>
</evidence>
<dbReference type="AlphaFoldDB" id="A0A448YT39"/>
<organism evidence="1 2">
    <name type="scientific">Brettanomyces naardenensis</name>
    <name type="common">Yeast</name>
    <dbReference type="NCBI Taxonomy" id="13370"/>
    <lineage>
        <taxon>Eukaryota</taxon>
        <taxon>Fungi</taxon>
        <taxon>Dikarya</taxon>
        <taxon>Ascomycota</taxon>
        <taxon>Saccharomycotina</taxon>
        <taxon>Pichiomycetes</taxon>
        <taxon>Pichiales</taxon>
        <taxon>Pichiaceae</taxon>
        <taxon>Brettanomyces</taxon>
    </lineage>
</organism>
<dbReference type="EMBL" id="CAACVR010000067">
    <property type="protein sequence ID" value="VEU24078.1"/>
    <property type="molecule type" value="Genomic_DNA"/>
</dbReference>
<dbReference type="GO" id="GO:0046982">
    <property type="term" value="F:protein heterodimerization activity"/>
    <property type="evidence" value="ECO:0007669"/>
    <property type="project" value="InterPro"/>
</dbReference>
<sequence>MPNLIDERLRSLRRVKKQWKGIIDKYSALGDDEQGDVLDLRTGRVVEDRGHLRSMNDSTKERDNIWKSLFIAEMKEKSEREKMEQGKVEEEQNIKDRAESVLFDTPTRTVDGMIKSIPIYSDSEEDYDELLLEDPNHFNSTRLSTITTRSKVSQEDNLTVSPSKRKLKEESPFIRRVRRPKSPSIDITDDPLVFKMPLYDRHKTYRISGSLFRSRPGNYSGPLLTPSKVRRMKDALEKSDLKFGNERLKRLVWRHFLEVERGVGNAGTIKGGSLTDQSTNGR</sequence>
<dbReference type="GO" id="GO:0005634">
    <property type="term" value="C:nucleus"/>
    <property type="evidence" value="ECO:0007669"/>
    <property type="project" value="InterPro"/>
</dbReference>
<dbReference type="InterPro" id="IPR009072">
    <property type="entry name" value="Histone-fold"/>
</dbReference>
<accession>A0A448YT39</accession>
<protein>
    <submittedName>
        <fullName evidence="1">DEKNAAC105165</fullName>
    </submittedName>
</protein>
<keyword evidence="2" id="KW-1185">Reference proteome</keyword>